<accession>A0ABW1N3K3</accession>
<evidence type="ECO:0000313" key="1">
    <source>
        <dbReference type="EMBL" id="MFC6069622.1"/>
    </source>
</evidence>
<reference evidence="1 2" key="1">
    <citation type="submission" date="2024-09" db="EMBL/GenBank/DDBJ databases">
        <title>Whole genome analysis of Stenotrophomonas geniculata MK-1, and its biological control impact on peanut foliage fungus diseases.</title>
        <authorList>
            <person name="Ahsan T."/>
        </authorList>
    </citation>
    <scope>NUCLEOTIDE SEQUENCE [LARGE SCALE GENOMIC DNA]</scope>
    <source>
        <strain evidence="1 2">MK-1</strain>
    </source>
</reference>
<evidence type="ECO:0000313" key="2">
    <source>
        <dbReference type="Proteomes" id="UP001596115"/>
    </source>
</evidence>
<sequence length="117" mass="12273">MEGVDVVMVSDGSAICNTFGYLLSLDPPKALHAVQHATAIADPHHRRLVSQSARTGFRMMAAPFDAALHSLSNARQGAHAQGACMTEADLNEMPRPDATCAPQAAAATFSISATTPR</sequence>
<comment type="caution">
    <text evidence="1">The sequence shown here is derived from an EMBL/GenBank/DDBJ whole genome shotgun (WGS) entry which is preliminary data.</text>
</comment>
<keyword evidence="2" id="KW-1185">Reference proteome</keyword>
<dbReference type="RefSeq" id="WP_126559830.1">
    <property type="nucleotide sequence ID" value="NZ_JAQQGI010000008.1"/>
</dbReference>
<organism evidence="1 2">
    <name type="scientific">Stenotrophomonas geniculata</name>
    <dbReference type="NCBI Taxonomy" id="86188"/>
    <lineage>
        <taxon>Bacteria</taxon>
        <taxon>Pseudomonadati</taxon>
        <taxon>Pseudomonadota</taxon>
        <taxon>Gammaproteobacteria</taxon>
        <taxon>Lysobacterales</taxon>
        <taxon>Lysobacteraceae</taxon>
        <taxon>Stenotrophomonas</taxon>
    </lineage>
</organism>
<dbReference type="EMBL" id="JBHRFL010000010">
    <property type="protein sequence ID" value="MFC6069622.1"/>
    <property type="molecule type" value="Genomic_DNA"/>
</dbReference>
<dbReference type="Proteomes" id="UP001596115">
    <property type="component" value="Unassembled WGS sequence"/>
</dbReference>
<name>A0ABW1N3K3_9GAMM</name>
<gene>
    <name evidence="1" type="ORF">ACFLLB_08580</name>
</gene>
<proteinExistence type="predicted"/>
<protein>
    <submittedName>
        <fullName evidence="1">Uncharacterized protein</fullName>
    </submittedName>
</protein>